<organism evidence="1">
    <name type="scientific">mine drainage metagenome</name>
    <dbReference type="NCBI Taxonomy" id="410659"/>
    <lineage>
        <taxon>unclassified sequences</taxon>
        <taxon>metagenomes</taxon>
        <taxon>ecological metagenomes</taxon>
    </lineage>
</organism>
<accession>A0A1J5SGZ8</accession>
<evidence type="ECO:0000313" key="1">
    <source>
        <dbReference type="EMBL" id="OIQ99437.1"/>
    </source>
</evidence>
<reference evidence="1" key="1">
    <citation type="submission" date="2016-10" db="EMBL/GenBank/DDBJ databases">
        <title>Sequence of Gallionella enrichment culture.</title>
        <authorList>
            <person name="Poehlein A."/>
            <person name="Muehling M."/>
            <person name="Daniel R."/>
        </authorList>
    </citation>
    <scope>NUCLEOTIDE SEQUENCE</scope>
</reference>
<comment type="caution">
    <text evidence="1">The sequence shown here is derived from an EMBL/GenBank/DDBJ whole genome shotgun (WGS) entry which is preliminary data.</text>
</comment>
<dbReference type="EMBL" id="MLJW01000106">
    <property type="protein sequence ID" value="OIQ99437.1"/>
    <property type="molecule type" value="Genomic_DNA"/>
</dbReference>
<name>A0A1J5SGZ8_9ZZZZ</name>
<sequence length="73" mass="7982">MAAMVLGVVRFISTDCDDASCRIVTGSQNDRIHCAGQLAANRVSRDGTPLMNHRSKPLGLMFVSLQEEINYAE</sequence>
<proteinExistence type="predicted"/>
<dbReference type="AlphaFoldDB" id="A0A1J5SGZ8"/>
<protein>
    <submittedName>
        <fullName evidence="1">Uncharacterized protein</fullName>
    </submittedName>
</protein>
<gene>
    <name evidence="1" type="ORF">GALL_185340</name>
</gene>